<keyword evidence="3" id="KW-1185">Reference proteome</keyword>
<dbReference type="Proteomes" id="UP001049176">
    <property type="component" value="Chromosome 2"/>
</dbReference>
<gene>
    <name evidence="2" type="ORF">E1B28_004435</name>
</gene>
<dbReference type="RefSeq" id="XP_043013514.1">
    <property type="nucleotide sequence ID" value="XM_043148912.1"/>
</dbReference>
<evidence type="ECO:0000313" key="3">
    <source>
        <dbReference type="Proteomes" id="UP001049176"/>
    </source>
</evidence>
<organism evidence="2 3">
    <name type="scientific">Marasmius oreades</name>
    <name type="common">fairy-ring Marasmius</name>
    <dbReference type="NCBI Taxonomy" id="181124"/>
    <lineage>
        <taxon>Eukaryota</taxon>
        <taxon>Fungi</taxon>
        <taxon>Dikarya</taxon>
        <taxon>Basidiomycota</taxon>
        <taxon>Agaricomycotina</taxon>
        <taxon>Agaricomycetes</taxon>
        <taxon>Agaricomycetidae</taxon>
        <taxon>Agaricales</taxon>
        <taxon>Marasmiineae</taxon>
        <taxon>Marasmiaceae</taxon>
        <taxon>Marasmius</taxon>
    </lineage>
</organism>
<proteinExistence type="predicted"/>
<dbReference type="KEGG" id="more:E1B28_004435"/>
<dbReference type="OrthoDB" id="2537141at2759"/>
<feature type="region of interest" description="Disordered" evidence="1">
    <location>
        <begin position="58"/>
        <end position="87"/>
    </location>
</feature>
<dbReference type="EMBL" id="CM032182">
    <property type="protein sequence ID" value="KAG7097044.1"/>
    <property type="molecule type" value="Genomic_DNA"/>
</dbReference>
<dbReference type="GeneID" id="66073511"/>
<reference evidence="2" key="1">
    <citation type="journal article" date="2021" name="Genome Biol. Evol.">
        <title>The assembled and annotated genome of the fairy-ring fungus Marasmius oreades.</title>
        <authorList>
            <person name="Hiltunen M."/>
            <person name="Ament-Velasquez S.L."/>
            <person name="Johannesson H."/>
        </authorList>
    </citation>
    <scope>NUCLEOTIDE SEQUENCE</scope>
    <source>
        <strain evidence="2">03SP1</strain>
    </source>
</reference>
<comment type="caution">
    <text evidence="2">The sequence shown here is derived from an EMBL/GenBank/DDBJ whole genome shotgun (WGS) entry which is preliminary data.</text>
</comment>
<evidence type="ECO:0000313" key="2">
    <source>
        <dbReference type="EMBL" id="KAG7097044.1"/>
    </source>
</evidence>
<name>A0A9P7UYJ8_9AGAR</name>
<evidence type="ECO:0000256" key="1">
    <source>
        <dbReference type="SAM" id="MobiDB-lite"/>
    </source>
</evidence>
<dbReference type="AlphaFoldDB" id="A0A9P7UYJ8"/>
<sequence length="87" mass="9742">MDTLPKLPKLNKAQFISSFVTTQQSNAKSYVEEGRVAALNWQLGLDSLKSRQTLRVYKTREVDNTSPPTGRPESEAPGSRRIAHDAR</sequence>
<accession>A0A9P7UYJ8</accession>
<protein>
    <submittedName>
        <fullName evidence="2">Uncharacterized protein</fullName>
    </submittedName>
</protein>